<protein>
    <submittedName>
        <fullName evidence="4">Glycoside hydrolase family 127 protein</fullName>
    </submittedName>
</protein>
<feature type="domain" description="Non-reducing end beta-L-arabinofuranosidase-like GH127 middle" evidence="2">
    <location>
        <begin position="454"/>
        <end position="547"/>
    </location>
</feature>
<dbReference type="PANTHER" id="PTHR43465:SF2">
    <property type="entry name" value="DUF1680 DOMAIN PROTEIN (AFU_ORTHOLOGUE AFUA_1G08910)"/>
    <property type="match status" value="1"/>
</dbReference>
<dbReference type="Pfam" id="PF07944">
    <property type="entry name" value="Beta-AFase-like_GH127_cat"/>
    <property type="match status" value="1"/>
</dbReference>
<dbReference type="GO" id="GO:0016787">
    <property type="term" value="F:hydrolase activity"/>
    <property type="evidence" value="ECO:0007669"/>
    <property type="project" value="UniProtKB-KW"/>
</dbReference>
<evidence type="ECO:0000259" key="2">
    <source>
        <dbReference type="Pfam" id="PF20736"/>
    </source>
</evidence>
<sequence length="666" mass="76565">MHAAINDVKITSGLLGRVSKLVKEQVLPYQWDILNDVAKDAVPDHSIENFSVAEGNDEGYPSHCIANFKIAAGREKGDFYGMVFQDSDLAKWLEAVAYRLMSDPDEELEKIVDDTVDLIGEAQQEDGYLNTYFTIKEPENRFTNLCECHELYCAGHMMEAAVAYYRATGKDKLLKIMCRMADLIDQNFGPEENKRHGYPGHEEIELALVKMYEATNEERYLKLAKYFIDERGKKPYYFDIEFEKRNHASHFSYLYPPYGMYSNGPKYEQYHLPIREQKSFEGHAVRCMYMASGAVDVARLTKDEGLMDTCRTLYQNMVQRRMYVTGGIGSTPKAEMFTSDYDLPNDMVYGETCASVGMMFFTKRLLEAEQKGDYADTMERALYNTCLAGMSLDGKSFFYVNPLEVDPIISKENPDRAHVLPVRPAWFGCACCPPNLSRMITSLAEYIYTIKENQIYVNLYVPDQAIIHLENKTIELETVTDYPYEGLIKFNLKTAGEYEICLRIPAWSSNKWSIMVNGEKVQTEVKDGFAHLKRAWNTGDTILLELDFEPKRVYANPKVSKDVGKVAIQCGPLVYCLEEVDNGKGLQRIYLPKDSELQLERRTDKLLGINEIHTKGYRLKELEDETVLYASDTNWEYEPVDLTYIPYYAWANRGENEMTVWVHEKA</sequence>
<dbReference type="InterPro" id="IPR012878">
    <property type="entry name" value="Beta-AFase-like_GH127_cat"/>
</dbReference>
<dbReference type="InterPro" id="IPR049049">
    <property type="entry name" value="Beta-AFase-like_GH127_C"/>
</dbReference>
<feature type="domain" description="Non-reducing end beta-L-arabinofuranosidase-like GH127 C-terminal" evidence="3">
    <location>
        <begin position="550"/>
        <end position="662"/>
    </location>
</feature>
<dbReference type="InterPro" id="IPR049046">
    <property type="entry name" value="Beta-AFase-like_GH127_middle"/>
</dbReference>
<keyword evidence="4" id="KW-0378">Hydrolase</keyword>
<dbReference type="EMBL" id="JACOQG010000004">
    <property type="protein sequence ID" value="MBC5778849.1"/>
    <property type="molecule type" value="Genomic_DNA"/>
</dbReference>
<keyword evidence="5" id="KW-1185">Reference proteome</keyword>
<accession>A0ABR7IFS6</accession>
<evidence type="ECO:0000259" key="3">
    <source>
        <dbReference type="Pfam" id="PF20737"/>
    </source>
</evidence>
<organism evidence="4 5">
    <name type="scientific">Blautia difficilis</name>
    <dbReference type="NCBI Taxonomy" id="2763027"/>
    <lineage>
        <taxon>Bacteria</taxon>
        <taxon>Bacillati</taxon>
        <taxon>Bacillota</taxon>
        <taxon>Clostridia</taxon>
        <taxon>Lachnospirales</taxon>
        <taxon>Lachnospiraceae</taxon>
        <taxon>Blautia</taxon>
    </lineage>
</organism>
<reference evidence="4 5" key="1">
    <citation type="submission" date="2020-08" db="EMBL/GenBank/DDBJ databases">
        <title>Genome public.</title>
        <authorList>
            <person name="Liu C."/>
            <person name="Sun Q."/>
        </authorList>
    </citation>
    <scope>NUCLEOTIDE SEQUENCE [LARGE SCALE GENOMIC DNA]</scope>
    <source>
        <strain evidence="4 5">M29</strain>
    </source>
</reference>
<proteinExistence type="predicted"/>
<dbReference type="Pfam" id="PF20737">
    <property type="entry name" value="Glyco_hydro127C"/>
    <property type="match status" value="1"/>
</dbReference>
<evidence type="ECO:0000313" key="4">
    <source>
        <dbReference type="EMBL" id="MBC5778849.1"/>
    </source>
</evidence>
<dbReference type="Proteomes" id="UP000649826">
    <property type="component" value="Unassembled WGS sequence"/>
</dbReference>
<gene>
    <name evidence="4" type="ORF">H8Z82_04075</name>
</gene>
<dbReference type="SUPFAM" id="SSF48208">
    <property type="entry name" value="Six-hairpin glycosidases"/>
    <property type="match status" value="1"/>
</dbReference>
<name>A0ABR7IFS6_9FIRM</name>
<evidence type="ECO:0000259" key="1">
    <source>
        <dbReference type="Pfam" id="PF07944"/>
    </source>
</evidence>
<comment type="caution">
    <text evidence="4">The sequence shown here is derived from an EMBL/GenBank/DDBJ whole genome shotgun (WGS) entry which is preliminary data.</text>
</comment>
<dbReference type="InterPro" id="IPR049174">
    <property type="entry name" value="Beta-AFase-like"/>
</dbReference>
<dbReference type="Pfam" id="PF20736">
    <property type="entry name" value="Glyco_hydro127M"/>
    <property type="match status" value="1"/>
</dbReference>
<dbReference type="PANTHER" id="PTHR43465">
    <property type="entry name" value="DUF1680 DOMAIN PROTEIN (AFU_ORTHOLOGUE AFUA_1G08910)"/>
    <property type="match status" value="1"/>
</dbReference>
<feature type="domain" description="Non-reducing end beta-L-arabinofuranosidase-like GH127 catalytic" evidence="1">
    <location>
        <begin position="7"/>
        <end position="444"/>
    </location>
</feature>
<evidence type="ECO:0000313" key="5">
    <source>
        <dbReference type="Proteomes" id="UP000649826"/>
    </source>
</evidence>
<dbReference type="InterPro" id="IPR008928">
    <property type="entry name" value="6-hairpin_glycosidase_sf"/>
</dbReference>